<reference evidence="1" key="1">
    <citation type="submission" date="2022-09" db="EMBL/GenBank/DDBJ databases">
        <title>On Diversity and Genetic Richness: Insights on Aeromonad Phage Diversity through Physicochemical and Molecular Analysis.</title>
        <authorList>
            <person name="Papa D.M."/>
            <person name="Rousseau G."/>
            <person name="Tremblay D."/>
            <person name="Labrie S."/>
            <person name="Gutierrez T.A."/>
            <person name="Ramos J.D."/>
            <person name="Moineau S."/>
        </authorList>
    </citation>
    <scope>NUCLEOTIDE SEQUENCE</scope>
</reference>
<dbReference type="EMBL" id="OP380605">
    <property type="protein sequence ID" value="UYD60476.1"/>
    <property type="molecule type" value="Genomic_DNA"/>
</dbReference>
<organism evidence="1">
    <name type="scientific">Aeromonas phage vB_AehM_DM2</name>
    <dbReference type="NCBI Taxonomy" id="2973716"/>
    <lineage>
        <taxon>Viruses</taxon>
        <taxon>Duplodnaviria</taxon>
        <taxon>Heunggongvirae</taxon>
        <taxon>Uroviricota</taxon>
        <taxon>Caudoviricetes</taxon>
        <taxon>Pantevenvirales</taxon>
        <taxon>Straboviridae</taxon>
        <taxon>Biquartavirus</taxon>
    </lineage>
</organism>
<protein>
    <submittedName>
        <fullName evidence="1">Uncharacterized protein</fullName>
    </submittedName>
</protein>
<name>A0AA95C6A4_9CAUD</name>
<accession>A0AA95C6A4</accession>
<proteinExistence type="predicted"/>
<gene>
    <name evidence="1" type="ORF">NPHMPGLK_00141</name>
</gene>
<evidence type="ECO:0000313" key="1">
    <source>
        <dbReference type="EMBL" id="UYD60476.1"/>
    </source>
</evidence>
<sequence length="217" mass="24990">MRTPYTYRIFHRPTKMYYYGAKYALGCDPSTFWIDYFTSSDAVKKLISEYGVDSFDVEIRKIFKTAEECLRWEARVNRHTMKWPNYLNMSCGNYFVTSDNAKLADNGRKGGLYAKLHKLGWCSPEDSSERMKKRIAGGYNPHDNLAAWRLENPEMVYDVAKISEQTRRARGKSLADMAAIGGSKMAGKKWWNNGISHKRAFESPGIGWVAGRIKRLK</sequence>